<evidence type="ECO:0000313" key="1">
    <source>
        <dbReference type="EMBL" id="MBW0551605.1"/>
    </source>
</evidence>
<keyword evidence="2" id="KW-1185">Reference proteome</keyword>
<sequence length="214" mass="23260">MPMLPHCPPDIPLQQCPHPCRLTFSHSHCTLTPPYDSSHPLIILMLTLCPPDIPPMLLLAVLKVPWCTQDKPLNLEPHICTHLSFASAPPPHNMLMLPLLPSPLLMPPLCSSPSLCSHRALPTCLRCCPHTGLILNTAYHPYAPAAPSGCDSNVTPISALTTTYASAPLPLTILMLPWHPQDMPPMPPSTPLRPAPTHVILPAGYHPCPHVLDL</sequence>
<protein>
    <submittedName>
        <fullName evidence="1">Uncharacterized protein</fullName>
    </submittedName>
</protein>
<accession>A0A9Q3IXJ3</accession>
<dbReference type="Proteomes" id="UP000765509">
    <property type="component" value="Unassembled WGS sequence"/>
</dbReference>
<reference evidence="1" key="1">
    <citation type="submission" date="2021-03" db="EMBL/GenBank/DDBJ databases">
        <title>Draft genome sequence of rust myrtle Austropuccinia psidii MF-1, a brazilian biotype.</title>
        <authorList>
            <person name="Quecine M.C."/>
            <person name="Pachon D.M.R."/>
            <person name="Bonatelli M.L."/>
            <person name="Correr F.H."/>
            <person name="Franceschini L.M."/>
            <person name="Leite T.F."/>
            <person name="Margarido G.R.A."/>
            <person name="Almeida C.A."/>
            <person name="Ferrarezi J.A."/>
            <person name="Labate C.A."/>
        </authorList>
    </citation>
    <scope>NUCLEOTIDE SEQUENCE</scope>
    <source>
        <strain evidence="1">MF-1</strain>
    </source>
</reference>
<name>A0A9Q3IXJ3_9BASI</name>
<comment type="caution">
    <text evidence="1">The sequence shown here is derived from an EMBL/GenBank/DDBJ whole genome shotgun (WGS) entry which is preliminary data.</text>
</comment>
<dbReference type="EMBL" id="AVOT02057517">
    <property type="protein sequence ID" value="MBW0551605.1"/>
    <property type="molecule type" value="Genomic_DNA"/>
</dbReference>
<gene>
    <name evidence="1" type="ORF">O181_091320</name>
</gene>
<dbReference type="AlphaFoldDB" id="A0A9Q3IXJ3"/>
<dbReference type="OrthoDB" id="538223at2759"/>
<proteinExistence type="predicted"/>
<evidence type="ECO:0000313" key="2">
    <source>
        <dbReference type="Proteomes" id="UP000765509"/>
    </source>
</evidence>
<organism evidence="1 2">
    <name type="scientific">Austropuccinia psidii MF-1</name>
    <dbReference type="NCBI Taxonomy" id="1389203"/>
    <lineage>
        <taxon>Eukaryota</taxon>
        <taxon>Fungi</taxon>
        <taxon>Dikarya</taxon>
        <taxon>Basidiomycota</taxon>
        <taxon>Pucciniomycotina</taxon>
        <taxon>Pucciniomycetes</taxon>
        <taxon>Pucciniales</taxon>
        <taxon>Sphaerophragmiaceae</taxon>
        <taxon>Austropuccinia</taxon>
    </lineage>
</organism>